<dbReference type="Proteomes" id="UP000245820">
    <property type="component" value="Chromosome"/>
</dbReference>
<keyword evidence="3" id="KW-1185">Reference proteome</keyword>
<evidence type="ECO:0000313" key="2">
    <source>
        <dbReference type="EMBL" id="AWL06386.1"/>
    </source>
</evidence>
<dbReference type="Gene3D" id="1.20.120.520">
    <property type="entry name" value="nmb1532 protein domain like"/>
    <property type="match status" value="1"/>
</dbReference>
<dbReference type="Pfam" id="PF01814">
    <property type="entry name" value="Hemerythrin"/>
    <property type="match status" value="1"/>
</dbReference>
<dbReference type="EMBL" id="CP029343">
    <property type="protein sequence ID" value="AWL06386.1"/>
    <property type="molecule type" value="Genomic_DNA"/>
</dbReference>
<name>A0A2S2DNG5_9BURK</name>
<evidence type="ECO:0000313" key="3">
    <source>
        <dbReference type="Proteomes" id="UP000245820"/>
    </source>
</evidence>
<organism evidence="2 3">
    <name type="scientific">Massilia oculi</name>
    <dbReference type="NCBI Taxonomy" id="945844"/>
    <lineage>
        <taxon>Bacteria</taxon>
        <taxon>Pseudomonadati</taxon>
        <taxon>Pseudomonadota</taxon>
        <taxon>Betaproteobacteria</taxon>
        <taxon>Burkholderiales</taxon>
        <taxon>Oxalobacteraceae</taxon>
        <taxon>Telluria group</taxon>
        <taxon>Massilia</taxon>
    </lineage>
</organism>
<dbReference type="InterPro" id="IPR012312">
    <property type="entry name" value="Hemerythrin-like"/>
</dbReference>
<dbReference type="OrthoDB" id="8809825at2"/>
<evidence type="ECO:0000259" key="1">
    <source>
        <dbReference type="Pfam" id="PF01814"/>
    </source>
</evidence>
<dbReference type="KEGG" id="mtim:DIR46_19410"/>
<proteinExistence type="predicted"/>
<feature type="domain" description="Hemerythrin-like" evidence="1">
    <location>
        <begin position="3"/>
        <end position="132"/>
    </location>
</feature>
<dbReference type="RefSeq" id="WP_109346704.1">
    <property type="nucleotide sequence ID" value="NZ_CP029343.1"/>
</dbReference>
<gene>
    <name evidence="2" type="ORF">DIR46_19410</name>
</gene>
<dbReference type="AlphaFoldDB" id="A0A2S2DNG5"/>
<sequence length="139" mass="15774">MNIDRFKHQHLDILDGIDRLRARSREGVAEHAEEIAAQIVAMSGVVRLHLAVENDTLYPALARGDLRLARMGRAYQNEMGDIAAEYLAFAGRWNLASRLVKAPEQFRQEANRVLRKLHGRIRREDREFYPAIEAGAVAA</sequence>
<reference evidence="2 3" key="1">
    <citation type="submission" date="2018-05" db="EMBL/GenBank/DDBJ databases">
        <title>Complete genome sequence of Massilia oculi sp. nov. CCUG 43427T (=DSM 26321T), the type strain of M. oculi, and comparison with genome sequences of other Massilia strains.</title>
        <authorList>
            <person name="Zhu B."/>
        </authorList>
    </citation>
    <scope>NUCLEOTIDE SEQUENCE [LARGE SCALE GENOMIC DNA]</scope>
    <source>
        <strain evidence="2 3">CCUG 43427</strain>
    </source>
</reference>
<protein>
    <submittedName>
        <fullName evidence="2">Hemerythrin</fullName>
    </submittedName>
</protein>
<accession>A0A2S2DNG5</accession>